<proteinExistence type="predicted"/>
<accession>A0AAD2DJY2</accession>
<organism evidence="1 2">
    <name type="scientific">Fraxinus pennsylvanica</name>
    <dbReference type="NCBI Taxonomy" id="56036"/>
    <lineage>
        <taxon>Eukaryota</taxon>
        <taxon>Viridiplantae</taxon>
        <taxon>Streptophyta</taxon>
        <taxon>Embryophyta</taxon>
        <taxon>Tracheophyta</taxon>
        <taxon>Spermatophyta</taxon>
        <taxon>Magnoliopsida</taxon>
        <taxon>eudicotyledons</taxon>
        <taxon>Gunneridae</taxon>
        <taxon>Pentapetalae</taxon>
        <taxon>asterids</taxon>
        <taxon>lamiids</taxon>
        <taxon>Lamiales</taxon>
        <taxon>Oleaceae</taxon>
        <taxon>Oleeae</taxon>
        <taxon>Fraxinus</taxon>
    </lineage>
</organism>
<gene>
    <name evidence="1" type="ORF">FPE_LOCUS4189</name>
</gene>
<reference evidence="1" key="1">
    <citation type="submission" date="2023-05" db="EMBL/GenBank/DDBJ databases">
        <authorList>
            <person name="Huff M."/>
        </authorList>
    </citation>
    <scope>NUCLEOTIDE SEQUENCE</scope>
</reference>
<evidence type="ECO:0000313" key="2">
    <source>
        <dbReference type="Proteomes" id="UP000834106"/>
    </source>
</evidence>
<protein>
    <submittedName>
        <fullName evidence="1">Uncharacterized protein</fullName>
    </submittedName>
</protein>
<name>A0AAD2DJY2_9LAMI</name>
<sequence>MGICYSYINAKREHDNGRNLHLKSKKGSFHLFSKLSGGGGAAAATVALVEESGLYQIPGRLFTNGTSHISSLVGSYAEWEAKLNSHQNSVHENGDAELTSHVDNFVDGDGLMGVLNSIAAQILSMRMEMQRE</sequence>
<evidence type="ECO:0000313" key="1">
    <source>
        <dbReference type="EMBL" id="CAI9756759.1"/>
    </source>
</evidence>
<dbReference type="AlphaFoldDB" id="A0AAD2DJY2"/>
<keyword evidence="2" id="KW-1185">Reference proteome</keyword>
<dbReference type="EMBL" id="OU503037">
    <property type="protein sequence ID" value="CAI9756759.1"/>
    <property type="molecule type" value="Genomic_DNA"/>
</dbReference>
<dbReference type="Proteomes" id="UP000834106">
    <property type="component" value="Chromosome 2"/>
</dbReference>